<dbReference type="EMBL" id="SDIL01000013">
    <property type="protein sequence ID" value="RXK40976.1"/>
    <property type="molecule type" value="Genomic_DNA"/>
</dbReference>
<reference evidence="3 4" key="1">
    <citation type="submission" date="2016-06" db="EMBL/GenBank/DDBJ databases">
        <title>Evolution of pathogenesis and genome organization in the Tremellales.</title>
        <authorList>
            <person name="Cuomo C."/>
            <person name="Litvintseva A."/>
            <person name="Heitman J."/>
            <person name="Chen Y."/>
            <person name="Sun S."/>
            <person name="Springer D."/>
            <person name="Dromer F."/>
            <person name="Young S."/>
            <person name="Zeng Q."/>
            <person name="Chapman S."/>
            <person name="Gujja S."/>
            <person name="Saif S."/>
            <person name="Birren B."/>
        </authorList>
    </citation>
    <scope>NUCLEOTIDE SEQUENCE [LARGE SCALE GENOMIC DNA]</scope>
    <source>
        <strain evidence="3 4">ATCC 28783</strain>
    </source>
</reference>
<comment type="caution">
    <text evidence="3">The sequence shown here is derived from an EMBL/GenBank/DDBJ whole genome shotgun (WGS) entry which is preliminary data.</text>
</comment>
<keyword evidence="1" id="KW-0694">RNA-binding</keyword>
<proteinExistence type="predicted"/>
<dbReference type="Pfam" id="PF24764">
    <property type="entry name" value="rva_4"/>
    <property type="match status" value="1"/>
</dbReference>
<evidence type="ECO:0000313" key="3">
    <source>
        <dbReference type="EMBL" id="RXK40976.1"/>
    </source>
</evidence>
<keyword evidence="4" id="KW-1185">Reference proteome</keyword>
<dbReference type="AlphaFoldDB" id="A0A4Q1BSM8"/>
<accession>A0A4Q1BSM8</accession>
<dbReference type="OrthoDB" id="2594386at2759"/>
<dbReference type="GO" id="GO:0003723">
    <property type="term" value="F:RNA binding"/>
    <property type="evidence" value="ECO:0007669"/>
    <property type="project" value="UniProtKB-KW"/>
</dbReference>
<dbReference type="GO" id="GO:0015074">
    <property type="term" value="P:DNA integration"/>
    <property type="evidence" value="ECO:0007669"/>
    <property type="project" value="InterPro"/>
</dbReference>
<feature type="domain" description="Integrase catalytic" evidence="2">
    <location>
        <begin position="230"/>
        <end position="304"/>
    </location>
</feature>
<evidence type="ECO:0000313" key="4">
    <source>
        <dbReference type="Proteomes" id="UP000289152"/>
    </source>
</evidence>
<dbReference type="VEuPathDB" id="FungiDB:TREMEDRAFT_60546"/>
<dbReference type="STRING" id="5217.A0A4Q1BSM8"/>
<dbReference type="InParanoid" id="A0A4Q1BSM8"/>
<dbReference type="PROSITE" id="PS50994">
    <property type="entry name" value="INTEGRASE"/>
    <property type="match status" value="1"/>
</dbReference>
<dbReference type="InterPro" id="IPR036397">
    <property type="entry name" value="RNaseH_sf"/>
</dbReference>
<dbReference type="InterPro" id="IPR001584">
    <property type="entry name" value="Integrase_cat-core"/>
</dbReference>
<evidence type="ECO:0000259" key="2">
    <source>
        <dbReference type="PROSITE" id="PS50994"/>
    </source>
</evidence>
<dbReference type="PANTHER" id="PTHR46791">
    <property type="entry name" value="EXPRESSED PROTEIN"/>
    <property type="match status" value="1"/>
</dbReference>
<sequence length="351" mass="39717">MNLIDNQDQLMTPADYQVVLSNVNNYTTPVVNFINNNEVVEFDIDLAPTHIDNISRLLLDIRHIELHLPPPLYLRICAYLQDVLNRLEAIEDRHLKSLGNPVAPPGRSWEISPTGVRRLIETAILEDLCAEGFTDGEITEFLGCSQRTIKRRRQQLGMLKREFPELSDEDIAGWVLYVLKYGSGDEGEKGVQAGLQEVGVRVRRDHLRRVLSHLNRGNTGIAPYPMVRRVYSVPCVNAMWHIDGHHKLIPWKIVIHGGIDGFSRMITFLRASDNNRASTVLESFSQATQDYGWPNRIRADHGRENWDVKKAMETVSIVVRSFKAPQFTISALKDSGWIFSVGAPTGIVGFL</sequence>
<dbReference type="SUPFAM" id="SSF53098">
    <property type="entry name" value="Ribonuclease H-like"/>
    <property type="match status" value="1"/>
</dbReference>
<dbReference type="Proteomes" id="UP000289152">
    <property type="component" value="Unassembled WGS sequence"/>
</dbReference>
<name>A0A4Q1BSM8_TREME</name>
<dbReference type="Gene3D" id="3.30.420.10">
    <property type="entry name" value="Ribonuclease H-like superfamily/Ribonuclease H"/>
    <property type="match status" value="1"/>
</dbReference>
<dbReference type="VEuPathDB" id="FungiDB:TREMEDRAFT_65258"/>
<organism evidence="3 4">
    <name type="scientific">Tremella mesenterica</name>
    <name type="common">Jelly fungus</name>
    <dbReference type="NCBI Taxonomy" id="5217"/>
    <lineage>
        <taxon>Eukaryota</taxon>
        <taxon>Fungi</taxon>
        <taxon>Dikarya</taxon>
        <taxon>Basidiomycota</taxon>
        <taxon>Agaricomycotina</taxon>
        <taxon>Tremellomycetes</taxon>
        <taxon>Tremellales</taxon>
        <taxon>Tremellaceae</taxon>
        <taxon>Tremella</taxon>
    </lineage>
</organism>
<gene>
    <name evidence="3" type="ORF">M231_01824</name>
</gene>
<evidence type="ECO:0000256" key="1">
    <source>
        <dbReference type="ARBA" id="ARBA00022884"/>
    </source>
</evidence>
<dbReference type="PANTHER" id="PTHR46791:SF5">
    <property type="entry name" value="CLR5 DOMAIN-CONTAINING PROTEIN-RELATED"/>
    <property type="match status" value="1"/>
</dbReference>
<dbReference type="InterPro" id="IPR058913">
    <property type="entry name" value="Integrase_dom_put"/>
</dbReference>
<dbReference type="GO" id="GO:0005634">
    <property type="term" value="C:nucleus"/>
    <property type="evidence" value="ECO:0007669"/>
    <property type="project" value="UniProtKB-ARBA"/>
</dbReference>
<protein>
    <recommendedName>
        <fullName evidence="2">Integrase catalytic domain-containing protein</fullName>
    </recommendedName>
</protein>
<dbReference type="InterPro" id="IPR012337">
    <property type="entry name" value="RNaseH-like_sf"/>
</dbReference>